<comment type="caution">
    <text evidence="2">The sequence shown here is derived from an EMBL/GenBank/DDBJ whole genome shotgun (WGS) entry which is preliminary data.</text>
</comment>
<keyword evidence="3" id="KW-1185">Reference proteome</keyword>
<accession>A0A4Z1T652</accession>
<sequence length="367" mass="40712">METIDLSDLSQYRVVQRPEVDYVTQLLDALRRDAHCQASHRELDAYLSKHRVNAAFSECILYLIENMPDDPYAGLVYHLSKIRATRSHPLCVTSAKPSHCAVHIDNKPLKDQLVHLLKTHPHLSALAPQVQANLLNDFIFKEYPVGSTICEVDTPTEGLVFILSGRVYARYRDGRTAVLQTGQFFGEQCCLATPGALNFTATVYDPIVDKDDTRCIETRGAQPVCAAILPRSAYIKRAFSQQRTMLSGDCVIDYLRARYPSLSNDELSFVSSLGELRVFPKDTALVKQGQMMGELLVVIDGWGEGFTAGAIFGEGSVFFGRAEPQTVICGTATQCMAISSAELRLRPVLFQALCKKRYVCLSSNTCT</sequence>
<dbReference type="InterPro" id="IPR018490">
    <property type="entry name" value="cNMP-bd_dom_sf"/>
</dbReference>
<dbReference type="Pfam" id="PF00027">
    <property type="entry name" value="cNMP_binding"/>
    <property type="match status" value="1"/>
</dbReference>
<dbReference type="Gene3D" id="2.60.120.10">
    <property type="entry name" value="Jelly Rolls"/>
    <property type="match status" value="2"/>
</dbReference>
<evidence type="ECO:0000313" key="3">
    <source>
        <dbReference type="Proteomes" id="UP000315496"/>
    </source>
</evidence>
<dbReference type="InterPro" id="IPR014710">
    <property type="entry name" value="RmlC-like_jellyroll"/>
</dbReference>
<dbReference type="Proteomes" id="UP000315496">
    <property type="component" value="Chromosome 2"/>
</dbReference>
<evidence type="ECO:0000313" key="2">
    <source>
        <dbReference type="EMBL" id="TNJ28617.1"/>
    </source>
</evidence>
<dbReference type="Gene3D" id="1.20.890.10">
    <property type="entry name" value="cAMP-dependent protein kinase regulatory subunit, dimerization-anchoring domain"/>
    <property type="match status" value="1"/>
</dbReference>
<dbReference type="AlphaFoldDB" id="A0A4Z1T652"/>
<organism evidence="2 3">
    <name type="scientific">Giardia muris</name>
    <dbReference type="NCBI Taxonomy" id="5742"/>
    <lineage>
        <taxon>Eukaryota</taxon>
        <taxon>Metamonada</taxon>
        <taxon>Diplomonadida</taxon>
        <taxon>Hexamitidae</taxon>
        <taxon>Giardiinae</taxon>
        <taxon>Giardia</taxon>
    </lineage>
</organism>
<dbReference type="EMBL" id="VDLU01000002">
    <property type="protein sequence ID" value="TNJ28617.1"/>
    <property type="molecule type" value="Genomic_DNA"/>
</dbReference>
<proteinExistence type="predicted"/>
<reference evidence="2 3" key="1">
    <citation type="submission" date="2019-05" db="EMBL/GenBank/DDBJ databases">
        <title>The compact genome of Giardia muris reveals important steps in the evolution of intestinal protozoan parasites.</title>
        <authorList>
            <person name="Xu F."/>
            <person name="Jimenez-Gonzalez A."/>
            <person name="Einarsson E."/>
            <person name="Astvaldsson A."/>
            <person name="Peirasmaki D."/>
            <person name="Eckmann L."/>
            <person name="Andersson J.O."/>
            <person name="Svard S.G."/>
            <person name="Jerlstrom-Hultqvist J."/>
        </authorList>
    </citation>
    <scope>NUCLEOTIDE SEQUENCE [LARGE SCALE GENOMIC DNA]</scope>
    <source>
        <strain evidence="2 3">Roberts-Thomson</strain>
    </source>
</reference>
<dbReference type="SUPFAM" id="SSF47391">
    <property type="entry name" value="Dimerization-anchoring domain of cAMP-dependent PK regulatory subunit"/>
    <property type="match status" value="1"/>
</dbReference>
<dbReference type="VEuPathDB" id="GiardiaDB:GMRT_10879"/>
<evidence type="ECO:0000259" key="1">
    <source>
        <dbReference type="PROSITE" id="PS50042"/>
    </source>
</evidence>
<name>A0A4Z1T652_GIAMU</name>
<dbReference type="OrthoDB" id="10251558at2759"/>
<feature type="domain" description="Cyclic nucleotide-binding" evidence="1">
    <location>
        <begin position="122"/>
        <end position="203"/>
    </location>
</feature>
<protein>
    <submittedName>
        <fullName evidence="2">Transcription factor, CAP family protein</fullName>
    </submittedName>
</protein>
<dbReference type="CDD" id="cd00038">
    <property type="entry name" value="CAP_ED"/>
    <property type="match status" value="2"/>
</dbReference>
<dbReference type="InterPro" id="IPR000595">
    <property type="entry name" value="cNMP-bd_dom"/>
</dbReference>
<gene>
    <name evidence="2" type="ORF">GMRT_10879</name>
</gene>
<dbReference type="PROSITE" id="PS50042">
    <property type="entry name" value="CNMP_BINDING_3"/>
    <property type="match status" value="2"/>
</dbReference>
<dbReference type="SUPFAM" id="SSF51206">
    <property type="entry name" value="cAMP-binding domain-like"/>
    <property type="match status" value="2"/>
</dbReference>
<feature type="domain" description="Cyclic nucleotide-binding" evidence="1">
    <location>
        <begin position="258"/>
        <end position="344"/>
    </location>
</feature>